<proteinExistence type="predicted"/>
<dbReference type="OrthoDB" id="7839470at2759"/>
<keyword evidence="3" id="KW-1185">Reference proteome</keyword>
<sequence length="117" mass="12284">MSNELSFWNGQPVNAPIFPQMGDAINAHASGFVGGQWPRAASSCGPRMPRMPQGMGDFRPMSSAPMPANCYGQPQALGSGFGGDQAPCEPCIDNGEAFCAYNGVDMGCCGANRGDFW</sequence>
<feature type="region of interest" description="Disordered" evidence="1">
    <location>
        <begin position="40"/>
        <end position="59"/>
    </location>
</feature>
<dbReference type="AlphaFoldDB" id="B3NV92"/>
<name>B3NV92_DROER</name>
<dbReference type="Proteomes" id="UP000008711">
    <property type="component" value="Unassembled WGS sequence"/>
</dbReference>
<gene>
    <name evidence="2" type="primary">Dere\GG18398</name>
    <name evidence="2" type="synonym">dere_GLEANR_3239</name>
    <name evidence="2" type="synonym">GG18398</name>
    <name evidence="2" type="ORF">Dere_GG18398</name>
</gene>
<dbReference type="OMA" id="PCEPCID"/>
<organism evidence="2 3">
    <name type="scientific">Drosophila erecta</name>
    <name type="common">Fruit fly</name>
    <dbReference type="NCBI Taxonomy" id="7220"/>
    <lineage>
        <taxon>Eukaryota</taxon>
        <taxon>Metazoa</taxon>
        <taxon>Ecdysozoa</taxon>
        <taxon>Arthropoda</taxon>
        <taxon>Hexapoda</taxon>
        <taxon>Insecta</taxon>
        <taxon>Pterygota</taxon>
        <taxon>Neoptera</taxon>
        <taxon>Endopterygota</taxon>
        <taxon>Diptera</taxon>
        <taxon>Brachycera</taxon>
        <taxon>Muscomorpha</taxon>
        <taxon>Ephydroidea</taxon>
        <taxon>Drosophilidae</taxon>
        <taxon>Drosophila</taxon>
        <taxon>Sophophora</taxon>
    </lineage>
</organism>
<dbReference type="PhylomeDB" id="B3NV92"/>
<reference evidence="2 3" key="2">
    <citation type="journal article" date="2008" name="Bioinformatics">
        <title>Assembly reconciliation.</title>
        <authorList>
            <person name="Zimin A.V."/>
            <person name="Smith D.R."/>
            <person name="Sutton G."/>
            <person name="Yorke J.A."/>
        </authorList>
    </citation>
    <scope>NUCLEOTIDE SEQUENCE [LARGE SCALE GENOMIC DNA]</scope>
    <source>
        <strain evidence="2 3">TSC#14021-0224.01</strain>
    </source>
</reference>
<evidence type="ECO:0000313" key="3">
    <source>
        <dbReference type="Proteomes" id="UP000008711"/>
    </source>
</evidence>
<reference evidence="2 3" key="1">
    <citation type="journal article" date="2007" name="Nature">
        <title>Evolution of genes and genomes on the Drosophila phylogeny.</title>
        <authorList>
            <consortium name="Drosophila 12 Genomes Consortium"/>
            <person name="Clark A.G."/>
            <person name="Eisen M.B."/>
            <person name="Smith D.R."/>
            <person name="Bergman C.M."/>
            <person name="Oliver B."/>
            <person name="Markow T.A."/>
            <person name="Kaufman T.C."/>
            <person name="Kellis M."/>
            <person name="Gelbart W."/>
            <person name="Iyer V.N."/>
            <person name="Pollard D.A."/>
            <person name="Sackton T.B."/>
            <person name="Larracuente A.M."/>
            <person name="Singh N.D."/>
            <person name="Abad J.P."/>
            <person name="Abt D.N."/>
            <person name="Adryan B."/>
            <person name="Aguade M."/>
            <person name="Akashi H."/>
            <person name="Anderson W.W."/>
            <person name="Aquadro C.F."/>
            <person name="Ardell D.H."/>
            <person name="Arguello R."/>
            <person name="Artieri C.G."/>
            <person name="Barbash D.A."/>
            <person name="Barker D."/>
            <person name="Barsanti P."/>
            <person name="Batterham P."/>
            <person name="Batzoglou S."/>
            <person name="Begun D."/>
            <person name="Bhutkar A."/>
            <person name="Blanco E."/>
            <person name="Bosak S.A."/>
            <person name="Bradley R.K."/>
            <person name="Brand A.D."/>
            <person name="Brent M.R."/>
            <person name="Brooks A.N."/>
            <person name="Brown R.H."/>
            <person name="Butlin R.K."/>
            <person name="Caggese C."/>
            <person name="Calvi B.R."/>
            <person name="Bernardo de Carvalho A."/>
            <person name="Caspi A."/>
            <person name="Castrezana S."/>
            <person name="Celniker S.E."/>
            <person name="Chang J.L."/>
            <person name="Chapple C."/>
            <person name="Chatterji S."/>
            <person name="Chinwalla A."/>
            <person name="Civetta A."/>
            <person name="Clifton S.W."/>
            <person name="Comeron J.M."/>
            <person name="Costello J.C."/>
            <person name="Coyne J.A."/>
            <person name="Daub J."/>
            <person name="David R.G."/>
            <person name="Delcher A.L."/>
            <person name="Delehaunty K."/>
            <person name="Do C.B."/>
            <person name="Ebling H."/>
            <person name="Edwards K."/>
            <person name="Eickbush T."/>
            <person name="Evans J.D."/>
            <person name="Filipski A."/>
            <person name="Findeiss S."/>
            <person name="Freyhult E."/>
            <person name="Fulton L."/>
            <person name="Fulton R."/>
            <person name="Garcia A.C."/>
            <person name="Gardiner A."/>
            <person name="Garfield D.A."/>
            <person name="Garvin B.E."/>
            <person name="Gibson G."/>
            <person name="Gilbert D."/>
            <person name="Gnerre S."/>
            <person name="Godfrey J."/>
            <person name="Good R."/>
            <person name="Gotea V."/>
            <person name="Gravely B."/>
            <person name="Greenberg A.J."/>
            <person name="Griffiths-Jones S."/>
            <person name="Gross S."/>
            <person name="Guigo R."/>
            <person name="Gustafson E.A."/>
            <person name="Haerty W."/>
            <person name="Hahn M.W."/>
            <person name="Halligan D.L."/>
            <person name="Halpern A.L."/>
            <person name="Halter G.M."/>
            <person name="Han M.V."/>
            <person name="Heger A."/>
            <person name="Hillier L."/>
            <person name="Hinrichs A.S."/>
            <person name="Holmes I."/>
            <person name="Hoskins R.A."/>
            <person name="Hubisz M.J."/>
            <person name="Hultmark D."/>
            <person name="Huntley M.A."/>
            <person name="Jaffe D.B."/>
            <person name="Jagadeeshan S."/>
            <person name="Jeck W.R."/>
            <person name="Johnson J."/>
            <person name="Jones C.D."/>
            <person name="Jordan W.C."/>
            <person name="Karpen G.H."/>
            <person name="Kataoka E."/>
            <person name="Keightley P.D."/>
            <person name="Kheradpour P."/>
            <person name="Kirkness E.F."/>
            <person name="Koerich L.B."/>
            <person name="Kristiansen K."/>
            <person name="Kudrna D."/>
            <person name="Kulathinal R.J."/>
            <person name="Kumar S."/>
            <person name="Kwok R."/>
            <person name="Lander E."/>
            <person name="Langley C.H."/>
            <person name="Lapoint R."/>
            <person name="Lazzaro B.P."/>
            <person name="Lee S.J."/>
            <person name="Levesque L."/>
            <person name="Li R."/>
            <person name="Lin C.F."/>
            <person name="Lin M.F."/>
            <person name="Lindblad-Toh K."/>
            <person name="Llopart A."/>
            <person name="Long M."/>
            <person name="Low L."/>
            <person name="Lozovsky E."/>
            <person name="Lu J."/>
            <person name="Luo M."/>
            <person name="Machado C.A."/>
            <person name="Makalowski W."/>
            <person name="Marzo M."/>
            <person name="Matsuda M."/>
            <person name="Matzkin L."/>
            <person name="McAllister B."/>
            <person name="McBride C.S."/>
            <person name="McKernan B."/>
            <person name="McKernan K."/>
            <person name="Mendez-Lago M."/>
            <person name="Minx P."/>
            <person name="Mollenhauer M.U."/>
            <person name="Montooth K."/>
            <person name="Mount S.M."/>
            <person name="Mu X."/>
            <person name="Myers E."/>
            <person name="Negre B."/>
            <person name="Newfeld S."/>
            <person name="Nielsen R."/>
            <person name="Noor M.A."/>
            <person name="O'Grady P."/>
            <person name="Pachter L."/>
            <person name="Papaceit M."/>
            <person name="Parisi M.J."/>
            <person name="Parisi M."/>
            <person name="Parts L."/>
            <person name="Pedersen J.S."/>
            <person name="Pesole G."/>
            <person name="Phillippy A.M."/>
            <person name="Ponting C.P."/>
            <person name="Pop M."/>
            <person name="Porcelli D."/>
            <person name="Powell J.R."/>
            <person name="Prohaska S."/>
            <person name="Pruitt K."/>
            <person name="Puig M."/>
            <person name="Quesneville H."/>
            <person name="Ram K.R."/>
            <person name="Rand D."/>
            <person name="Rasmussen M.D."/>
            <person name="Reed L.K."/>
            <person name="Reenan R."/>
            <person name="Reily A."/>
            <person name="Remington K.A."/>
            <person name="Rieger T.T."/>
            <person name="Ritchie M.G."/>
            <person name="Robin C."/>
            <person name="Rogers Y.H."/>
            <person name="Rohde C."/>
            <person name="Rozas J."/>
            <person name="Rubenfield M.J."/>
            <person name="Ruiz A."/>
            <person name="Russo S."/>
            <person name="Salzberg S.L."/>
            <person name="Sanchez-Gracia A."/>
            <person name="Saranga D.J."/>
            <person name="Sato H."/>
            <person name="Schaeffer S.W."/>
            <person name="Schatz M.C."/>
            <person name="Schlenke T."/>
            <person name="Schwartz R."/>
            <person name="Segarra C."/>
            <person name="Singh R.S."/>
            <person name="Sirot L."/>
            <person name="Sirota M."/>
            <person name="Sisneros N.B."/>
            <person name="Smith C.D."/>
            <person name="Smith T.F."/>
            <person name="Spieth J."/>
            <person name="Stage D.E."/>
            <person name="Stark A."/>
            <person name="Stephan W."/>
            <person name="Strausberg R.L."/>
            <person name="Strempel S."/>
            <person name="Sturgill D."/>
            <person name="Sutton G."/>
            <person name="Sutton G.G."/>
            <person name="Tao W."/>
            <person name="Teichmann S."/>
            <person name="Tobari Y.N."/>
            <person name="Tomimura Y."/>
            <person name="Tsolas J.M."/>
            <person name="Valente V.L."/>
            <person name="Venter E."/>
            <person name="Venter J.C."/>
            <person name="Vicario S."/>
            <person name="Vieira F.G."/>
            <person name="Vilella A.J."/>
            <person name="Villasante A."/>
            <person name="Walenz B."/>
            <person name="Wang J."/>
            <person name="Wasserman M."/>
            <person name="Watts T."/>
            <person name="Wilson D."/>
            <person name="Wilson R.K."/>
            <person name="Wing R.A."/>
            <person name="Wolfner M.F."/>
            <person name="Wong A."/>
            <person name="Wong G.K."/>
            <person name="Wu C.I."/>
            <person name="Wu G."/>
            <person name="Yamamoto D."/>
            <person name="Yang H.P."/>
            <person name="Yang S.P."/>
            <person name="Yorke J.A."/>
            <person name="Yoshida K."/>
            <person name="Zdobnov E."/>
            <person name="Zhang P."/>
            <person name="Zhang Y."/>
            <person name="Zimin A.V."/>
            <person name="Baldwin J."/>
            <person name="Abdouelleil A."/>
            <person name="Abdulkadir J."/>
            <person name="Abebe A."/>
            <person name="Abera B."/>
            <person name="Abreu J."/>
            <person name="Acer S.C."/>
            <person name="Aftuck L."/>
            <person name="Alexander A."/>
            <person name="An P."/>
            <person name="Anderson E."/>
            <person name="Anderson S."/>
            <person name="Arachi H."/>
            <person name="Azer M."/>
            <person name="Bachantsang P."/>
            <person name="Barry A."/>
            <person name="Bayul T."/>
            <person name="Berlin A."/>
            <person name="Bessette D."/>
            <person name="Bloom T."/>
            <person name="Blye J."/>
            <person name="Boguslavskiy L."/>
            <person name="Bonnet C."/>
            <person name="Boukhgalter B."/>
            <person name="Bourzgui I."/>
            <person name="Brown A."/>
            <person name="Cahill P."/>
            <person name="Channer S."/>
            <person name="Cheshatsang Y."/>
            <person name="Chuda L."/>
            <person name="Citroen M."/>
            <person name="Collymore A."/>
            <person name="Cooke P."/>
            <person name="Costello M."/>
            <person name="D'Aco K."/>
            <person name="Daza R."/>
            <person name="De Haan G."/>
            <person name="DeGray S."/>
            <person name="DeMaso C."/>
            <person name="Dhargay N."/>
            <person name="Dooley K."/>
            <person name="Dooley E."/>
            <person name="Doricent M."/>
            <person name="Dorje P."/>
            <person name="Dorjee K."/>
            <person name="Dupes A."/>
            <person name="Elong R."/>
            <person name="Falk J."/>
            <person name="Farina A."/>
            <person name="Faro S."/>
            <person name="Ferguson D."/>
            <person name="Fisher S."/>
            <person name="Foley C.D."/>
            <person name="Franke A."/>
            <person name="Friedrich D."/>
            <person name="Gadbois L."/>
            <person name="Gearin G."/>
            <person name="Gearin C.R."/>
            <person name="Giannoukos G."/>
            <person name="Goode T."/>
            <person name="Graham J."/>
            <person name="Grandbois E."/>
            <person name="Grewal S."/>
            <person name="Gyaltsen K."/>
            <person name="Hafez N."/>
            <person name="Hagos B."/>
            <person name="Hall J."/>
            <person name="Henson C."/>
            <person name="Hollinger A."/>
            <person name="Honan T."/>
            <person name="Huard M.D."/>
            <person name="Hughes L."/>
            <person name="Hurhula B."/>
            <person name="Husby M.E."/>
            <person name="Kamat A."/>
            <person name="Kanga B."/>
            <person name="Kashin S."/>
            <person name="Khazanovich D."/>
            <person name="Kisner P."/>
            <person name="Lance K."/>
            <person name="Lara M."/>
            <person name="Lee W."/>
            <person name="Lennon N."/>
            <person name="Letendre F."/>
            <person name="LeVine R."/>
            <person name="Lipovsky A."/>
            <person name="Liu X."/>
            <person name="Liu J."/>
            <person name="Liu S."/>
            <person name="Lokyitsang T."/>
            <person name="Lokyitsang Y."/>
            <person name="Lubonja R."/>
            <person name="Lui A."/>
            <person name="MacDonald P."/>
            <person name="Magnisalis V."/>
            <person name="Maru K."/>
            <person name="Matthews C."/>
            <person name="McCusker W."/>
            <person name="McDonough S."/>
            <person name="Mehta T."/>
            <person name="Meldrim J."/>
            <person name="Meneus L."/>
            <person name="Mihai O."/>
            <person name="Mihalev A."/>
            <person name="Mihova T."/>
            <person name="Mittelman R."/>
            <person name="Mlenga V."/>
            <person name="Montmayeur A."/>
            <person name="Mulrain L."/>
            <person name="Navidi A."/>
            <person name="Naylor J."/>
            <person name="Negash T."/>
            <person name="Nguyen T."/>
            <person name="Nguyen N."/>
            <person name="Nicol R."/>
            <person name="Norbu C."/>
            <person name="Norbu N."/>
            <person name="Novod N."/>
            <person name="O'Neill B."/>
            <person name="Osman S."/>
            <person name="Markiewicz E."/>
            <person name="Oyono O.L."/>
            <person name="Patti C."/>
            <person name="Phunkhang P."/>
            <person name="Pierre F."/>
            <person name="Priest M."/>
            <person name="Raghuraman S."/>
            <person name="Rege F."/>
            <person name="Reyes R."/>
            <person name="Rise C."/>
            <person name="Rogov P."/>
            <person name="Ross K."/>
            <person name="Ryan E."/>
            <person name="Settipalli S."/>
            <person name="Shea T."/>
            <person name="Sherpa N."/>
            <person name="Shi L."/>
            <person name="Shih D."/>
            <person name="Sparrow T."/>
            <person name="Spaulding J."/>
            <person name="Stalker J."/>
            <person name="Stange-Thomann N."/>
            <person name="Stavropoulos S."/>
            <person name="Stone C."/>
            <person name="Strader C."/>
            <person name="Tesfaye S."/>
            <person name="Thomson T."/>
            <person name="Thoulutsang Y."/>
            <person name="Thoulutsang D."/>
            <person name="Topham K."/>
            <person name="Topping I."/>
            <person name="Tsamla T."/>
            <person name="Vassiliev H."/>
            <person name="Vo A."/>
            <person name="Wangchuk T."/>
            <person name="Wangdi T."/>
            <person name="Weiand M."/>
            <person name="Wilkinson J."/>
            <person name="Wilson A."/>
            <person name="Yadav S."/>
            <person name="Young G."/>
            <person name="Yu Q."/>
            <person name="Zembek L."/>
            <person name="Zhong D."/>
            <person name="Zimmer A."/>
            <person name="Zwirko Z."/>
            <person name="Jaffe D.B."/>
            <person name="Alvarez P."/>
            <person name="Brockman W."/>
            <person name="Butler J."/>
            <person name="Chin C."/>
            <person name="Gnerre S."/>
            <person name="Grabherr M."/>
            <person name="Kleber M."/>
            <person name="Mauceli E."/>
            <person name="MacCallum I."/>
        </authorList>
    </citation>
    <scope>NUCLEOTIDE SEQUENCE [LARGE SCALE GENOMIC DNA]</scope>
    <source>
        <strain evidence="2 3">TSC#14021-0224.01</strain>
    </source>
</reference>
<dbReference type="HOGENOM" id="CLU_128405_0_0_1"/>
<evidence type="ECO:0000256" key="1">
    <source>
        <dbReference type="SAM" id="MobiDB-lite"/>
    </source>
</evidence>
<dbReference type="EMBL" id="CH954180">
    <property type="protein sequence ID" value="EDV46080.1"/>
    <property type="molecule type" value="Genomic_DNA"/>
</dbReference>
<evidence type="ECO:0000313" key="2">
    <source>
        <dbReference type="EMBL" id="EDV46080.1"/>
    </source>
</evidence>
<dbReference type="KEGG" id="der:6551692"/>
<protein>
    <submittedName>
        <fullName evidence="2">Uncharacterized protein</fullName>
    </submittedName>
</protein>
<accession>B3NV92</accession>